<dbReference type="Gene3D" id="1.10.8.1020">
    <property type="entry name" value="RecQ-mediated genome instability protein 1, N-terminal domain"/>
    <property type="match status" value="1"/>
</dbReference>
<evidence type="ECO:0000256" key="6">
    <source>
        <dbReference type="ARBA" id="ARBA00024977"/>
    </source>
</evidence>
<keyword evidence="12" id="KW-1185">Reference proteome</keyword>
<dbReference type="EMBL" id="OU896723">
    <property type="protein sequence ID" value="CAG9818447.1"/>
    <property type="molecule type" value="Genomic_DNA"/>
</dbReference>
<dbReference type="Pfam" id="PF16099">
    <property type="entry name" value="RMI1_C"/>
    <property type="match status" value="1"/>
</dbReference>
<feature type="domain" description="RecQ mediated genome instability protein 1 OB-fold" evidence="8">
    <location>
        <begin position="65"/>
        <end position="184"/>
    </location>
</feature>
<dbReference type="GO" id="GO:0016604">
    <property type="term" value="C:nuclear body"/>
    <property type="evidence" value="ECO:0007669"/>
    <property type="project" value="TreeGrafter"/>
</dbReference>
<protein>
    <recommendedName>
        <fullName evidence="3">RecQ-mediated genome instability protein 1</fullName>
    </recommendedName>
</protein>
<evidence type="ECO:0000313" key="11">
    <source>
        <dbReference type="EMBL" id="CAG9818447.1"/>
    </source>
</evidence>
<dbReference type="InterPro" id="IPR042470">
    <property type="entry name" value="RMI1_N_C_sf"/>
</dbReference>
<dbReference type="Pfam" id="PF21000">
    <property type="entry name" value="RMI1_N_N"/>
    <property type="match status" value="1"/>
</dbReference>
<keyword evidence="4" id="KW-0235">DNA replication</keyword>
<accession>A0A9N9SG92</accession>
<evidence type="ECO:0000256" key="2">
    <source>
        <dbReference type="ARBA" id="ARBA00006395"/>
    </source>
</evidence>
<dbReference type="GO" id="GO:0031422">
    <property type="term" value="C:RecQ family helicase-topoisomerase III complex"/>
    <property type="evidence" value="ECO:0007669"/>
    <property type="project" value="TreeGrafter"/>
</dbReference>
<organism evidence="11 12">
    <name type="scientific">Phaedon cochleariae</name>
    <name type="common">Mustard beetle</name>
    <dbReference type="NCBI Taxonomy" id="80249"/>
    <lineage>
        <taxon>Eukaryota</taxon>
        <taxon>Metazoa</taxon>
        <taxon>Ecdysozoa</taxon>
        <taxon>Arthropoda</taxon>
        <taxon>Hexapoda</taxon>
        <taxon>Insecta</taxon>
        <taxon>Pterygota</taxon>
        <taxon>Neoptera</taxon>
        <taxon>Endopterygota</taxon>
        <taxon>Coleoptera</taxon>
        <taxon>Polyphaga</taxon>
        <taxon>Cucujiformia</taxon>
        <taxon>Chrysomeloidea</taxon>
        <taxon>Chrysomelidae</taxon>
        <taxon>Chrysomelinae</taxon>
        <taxon>Chrysomelini</taxon>
        <taxon>Phaedon</taxon>
    </lineage>
</organism>
<comment type="function">
    <text evidence="6">Essential component of the RMI complex, a complex that plays an important role in the processing of homologous recombination intermediates to limit DNA crossover formation in cells. Promotes TOP3A binding to double Holliday junctions (DHJ) and hence stimulates TOP3A-mediated dissolution. Required for BLM phosphorylation during mitosis. Within the BLM complex, required for BLM and TOP3A stability.</text>
</comment>
<dbReference type="SMART" id="SM01161">
    <property type="entry name" value="DUF1767"/>
    <property type="match status" value="1"/>
</dbReference>
<dbReference type="PANTHER" id="PTHR14790">
    <property type="entry name" value="RECQ-MEDIATED GENOME INSTABILITY PROTEIN 1 RMI1"/>
    <property type="match status" value="1"/>
</dbReference>
<sequence length="515" mass="58773">MNEITVLEDFFKSKQVLLARPWLVSCINWCKEENLSSNYTIKDLQFSVFEQWLLLDLRDVEIPCLPPDLSSKIKHTLNGIYSLQVMQIVDISKPKLWQLQRIRNGIPKNLEQEVESSKRALLITLSDGVQEIEAMEFKPIKCLNLNLSPGIKVRLMGPMELRRGRIMLQEQNIKILGGEVDSLIVPNAAENILAKHFNLPLNPKPAIIQESIFTADTTVLNQTDDAPRSHSRTLNEISSHNIVNQVLPFNQTNRIVNAGYTESGNVPKQYTQIAEELDDLENENSRINDEIEMMMEVEREFEEVRSKRKKPNVDVFDNMNIDDAALEDMNIPEIEEDPSPTVSSDTPSDTPQLYEYKYEENDFFSNIDLDAHLDKIDMASVSKPITSSQMKIWTIEKLSKNIPNISNGKFKIRAKYKSVVEKMCVVDDAFHLVIKVTDDTGDIDVRLHTDVVGELFGRSAPDVMKLKSQVIQRNPEAQQKMLEGLRSLKDRLTTLDRIAEVQVTGAKFPLVLRLL</sequence>
<feature type="domain" description="RecQ-mediated genome instability protein 1 C-terminal OB-fold" evidence="9">
    <location>
        <begin position="401"/>
        <end position="514"/>
    </location>
</feature>
<evidence type="ECO:0000259" key="8">
    <source>
        <dbReference type="Pfam" id="PF08585"/>
    </source>
</evidence>
<evidence type="ECO:0000256" key="4">
    <source>
        <dbReference type="ARBA" id="ARBA00022705"/>
    </source>
</evidence>
<evidence type="ECO:0000259" key="10">
    <source>
        <dbReference type="Pfam" id="PF21000"/>
    </source>
</evidence>
<evidence type="ECO:0000256" key="7">
    <source>
        <dbReference type="SAM" id="Coils"/>
    </source>
</evidence>
<dbReference type="InterPro" id="IPR044881">
    <property type="entry name" value="RMI1_N_N_sf"/>
</dbReference>
<evidence type="ECO:0000256" key="1">
    <source>
        <dbReference type="ARBA" id="ARBA00004123"/>
    </source>
</evidence>
<dbReference type="GO" id="GO:0000712">
    <property type="term" value="P:resolution of meiotic recombination intermediates"/>
    <property type="evidence" value="ECO:0007669"/>
    <property type="project" value="TreeGrafter"/>
</dbReference>
<dbReference type="Gene3D" id="2.40.50.770">
    <property type="entry name" value="RecQ-mediated genome instability protein Rmi1, C-terminal domain"/>
    <property type="match status" value="1"/>
</dbReference>
<comment type="subcellular location">
    <subcellularLocation>
        <location evidence="1">Nucleus</location>
    </subcellularLocation>
</comment>
<dbReference type="GO" id="GO:0006260">
    <property type="term" value="P:DNA replication"/>
    <property type="evidence" value="ECO:0007669"/>
    <property type="project" value="UniProtKB-KW"/>
</dbReference>
<feature type="domain" description="RMI1 N-terminal" evidence="10">
    <location>
        <begin position="15"/>
        <end position="60"/>
    </location>
</feature>
<reference evidence="11" key="2">
    <citation type="submission" date="2022-10" db="EMBL/GenBank/DDBJ databases">
        <authorList>
            <consortium name="ENA_rothamsted_submissions"/>
            <consortium name="culmorum"/>
            <person name="King R."/>
        </authorList>
    </citation>
    <scope>NUCLEOTIDE SEQUENCE</scope>
</reference>
<keyword evidence="5" id="KW-0539">Nucleus</keyword>
<evidence type="ECO:0000256" key="3">
    <source>
        <dbReference type="ARBA" id="ARBA00018987"/>
    </source>
</evidence>
<keyword evidence="7" id="KW-0175">Coiled coil</keyword>
<feature type="coiled-coil region" evidence="7">
    <location>
        <begin position="270"/>
        <end position="307"/>
    </location>
</feature>
<dbReference type="InterPro" id="IPR049363">
    <property type="entry name" value="RMI1_N"/>
</dbReference>
<evidence type="ECO:0000259" key="9">
    <source>
        <dbReference type="Pfam" id="PF16099"/>
    </source>
</evidence>
<reference evidence="11" key="1">
    <citation type="submission" date="2022-01" db="EMBL/GenBank/DDBJ databases">
        <authorList>
            <person name="King R."/>
        </authorList>
    </citation>
    <scope>NUCLEOTIDE SEQUENCE</scope>
</reference>
<evidence type="ECO:0000256" key="5">
    <source>
        <dbReference type="ARBA" id="ARBA00023242"/>
    </source>
</evidence>
<dbReference type="GO" id="GO:0000166">
    <property type="term" value="F:nucleotide binding"/>
    <property type="evidence" value="ECO:0007669"/>
    <property type="project" value="InterPro"/>
</dbReference>
<evidence type="ECO:0000313" key="12">
    <source>
        <dbReference type="Proteomes" id="UP001153737"/>
    </source>
</evidence>
<gene>
    <name evidence="11" type="ORF">PHAECO_LOCUS5842</name>
</gene>
<dbReference type="GO" id="GO:0000724">
    <property type="term" value="P:double-strand break repair via homologous recombination"/>
    <property type="evidence" value="ECO:0007669"/>
    <property type="project" value="TreeGrafter"/>
</dbReference>
<dbReference type="PANTHER" id="PTHR14790:SF15">
    <property type="entry name" value="RECQ-MEDIATED GENOME INSTABILITY PROTEIN 1"/>
    <property type="match status" value="1"/>
</dbReference>
<name>A0A9N9SG92_PHACE</name>
<dbReference type="InterPro" id="IPR013894">
    <property type="entry name" value="RMI1_OB"/>
</dbReference>
<dbReference type="InterPro" id="IPR032199">
    <property type="entry name" value="RMI1_C"/>
</dbReference>
<dbReference type="Proteomes" id="UP001153737">
    <property type="component" value="Chromosome 17"/>
</dbReference>
<dbReference type="OrthoDB" id="341511at2759"/>
<dbReference type="Pfam" id="PF08585">
    <property type="entry name" value="RMI1_N_C"/>
    <property type="match status" value="1"/>
</dbReference>
<proteinExistence type="inferred from homology"/>
<dbReference type="AlphaFoldDB" id="A0A9N9SG92"/>
<comment type="similarity">
    <text evidence="2">Belongs to the RMI1 family.</text>
</comment>